<sequence length="355" mass="37824">MRKLLTFLCCIAFSASVCGCSKTATNAPDGPPPGAGQVNRRPASLGVAGDTANVNAPVQGGLVLMGGGADVAAAFKWMIARSGGGDVVIIRASGTDAYNSYVNDLGQVNSVETLKIDSRQLADNDSVAYIIRNAEMLFIAGGDQSNYMDYWKNTKTAAAINYLLNVKKAPVGGTSAGCAILGAAYFSGEKGSAVSADVLKNPYDETVALWRNDFLEAPFLHQVITDQHFLARSREGRLLTFLARASKDWAMLAKGIAADERTAVCIDQAGLARVYGSSKAYFVLPEASKLPEQVVPGLPLKWDHNGKAVRVYEIAGTTEGNGIFDVATFNIEKAAGGAWYWWSVSDAELHKQQQQ</sequence>
<dbReference type="PANTHER" id="PTHR36175">
    <property type="entry name" value="CYANOPHYCINASE"/>
    <property type="match status" value="1"/>
</dbReference>
<evidence type="ECO:0000256" key="3">
    <source>
        <dbReference type="ARBA" id="ARBA00022801"/>
    </source>
</evidence>
<evidence type="ECO:0000313" key="6">
    <source>
        <dbReference type="EMBL" id="PST81637.1"/>
    </source>
</evidence>
<keyword evidence="7" id="KW-1185">Reference proteome</keyword>
<dbReference type="SUPFAM" id="SSF52317">
    <property type="entry name" value="Class I glutamine amidotransferase-like"/>
    <property type="match status" value="1"/>
</dbReference>
<dbReference type="CDD" id="cd03145">
    <property type="entry name" value="GAT1_cyanophycinase"/>
    <property type="match status" value="1"/>
</dbReference>
<feature type="signal peptide" evidence="5">
    <location>
        <begin position="1"/>
        <end position="19"/>
    </location>
</feature>
<dbReference type="PANTHER" id="PTHR36175:SF1">
    <property type="entry name" value="CYANOPHYCINASE"/>
    <property type="match status" value="1"/>
</dbReference>
<dbReference type="PROSITE" id="PS51257">
    <property type="entry name" value="PROKAR_LIPOPROTEIN"/>
    <property type="match status" value="1"/>
</dbReference>
<protein>
    <submittedName>
        <fullName evidence="6">Cyanophycinase</fullName>
    </submittedName>
</protein>
<evidence type="ECO:0000313" key="7">
    <source>
        <dbReference type="Proteomes" id="UP000240912"/>
    </source>
</evidence>
<dbReference type="AlphaFoldDB" id="A0A2T3HGS3"/>
<evidence type="ECO:0000256" key="1">
    <source>
        <dbReference type="ARBA" id="ARBA00006534"/>
    </source>
</evidence>
<keyword evidence="4" id="KW-0720">Serine protease</keyword>
<reference evidence="6 7" key="1">
    <citation type="submission" date="2018-03" db="EMBL/GenBank/DDBJ databases">
        <authorList>
            <person name="Keele B.F."/>
        </authorList>
    </citation>
    <scope>NUCLEOTIDE SEQUENCE [LARGE SCALE GENOMIC DNA]</scope>
    <source>
        <strain evidence="6 7">YL28-9</strain>
    </source>
</reference>
<proteinExistence type="inferred from homology"/>
<evidence type="ECO:0000256" key="2">
    <source>
        <dbReference type="ARBA" id="ARBA00022670"/>
    </source>
</evidence>
<dbReference type="OrthoDB" id="9799980at2"/>
<keyword evidence="5" id="KW-0732">Signal</keyword>
<keyword evidence="2" id="KW-0645">Protease</keyword>
<keyword evidence="3" id="KW-0378">Hydrolase</keyword>
<dbReference type="GO" id="GO:0006508">
    <property type="term" value="P:proteolysis"/>
    <property type="evidence" value="ECO:0007669"/>
    <property type="project" value="UniProtKB-KW"/>
</dbReference>
<comment type="similarity">
    <text evidence="1">Belongs to the peptidase S51 family.</text>
</comment>
<dbReference type="GO" id="GO:0008236">
    <property type="term" value="F:serine-type peptidase activity"/>
    <property type="evidence" value="ECO:0007669"/>
    <property type="project" value="UniProtKB-KW"/>
</dbReference>
<feature type="chain" id="PRO_5015566792" evidence="5">
    <location>
        <begin position="20"/>
        <end position="355"/>
    </location>
</feature>
<name>A0A2T3HGS3_9SPHI</name>
<gene>
    <name evidence="6" type="ORF">C7T94_18655</name>
</gene>
<evidence type="ECO:0000256" key="5">
    <source>
        <dbReference type="SAM" id="SignalP"/>
    </source>
</evidence>
<dbReference type="InterPro" id="IPR005320">
    <property type="entry name" value="Peptidase_S51"/>
</dbReference>
<dbReference type="Gene3D" id="3.40.50.880">
    <property type="match status" value="1"/>
</dbReference>
<dbReference type="Pfam" id="PF03575">
    <property type="entry name" value="Peptidase_S51"/>
    <property type="match status" value="1"/>
</dbReference>
<dbReference type="Proteomes" id="UP000240912">
    <property type="component" value="Unassembled WGS sequence"/>
</dbReference>
<dbReference type="InterPro" id="IPR029062">
    <property type="entry name" value="Class_I_gatase-like"/>
</dbReference>
<comment type="caution">
    <text evidence="6">The sequence shown here is derived from an EMBL/GenBank/DDBJ whole genome shotgun (WGS) entry which is preliminary data.</text>
</comment>
<dbReference type="EMBL" id="PYLS01000009">
    <property type="protein sequence ID" value="PST81637.1"/>
    <property type="molecule type" value="Genomic_DNA"/>
</dbReference>
<dbReference type="RefSeq" id="WP_107217534.1">
    <property type="nucleotide sequence ID" value="NZ_KZ686273.1"/>
</dbReference>
<organism evidence="6 7">
    <name type="scientific">Pedobacter yulinensis</name>
    <dbReference type="NCBI Taxonomy" id="2126353"/>
    <lineage>
        <taxon>Bacteria</taxon>
        <taxon>Pseudomonadati</taxon>
        <taxon>Bacteroidota</taxon>
        <taxon>Sphingobacteriia</taxon>
        <taxon>Sphingobacteriales</taxon>
        <taxon>Sphingobacteriaceae</taxon>
        <taxon>Pedobacter</taxon>
    </lineage>
</organism>
<evidence type="ECO:0000256" key="4">
    <source>
        <dbReference type="ARBA" id="ARBA00022825"/>
    </source>
</evidence>
<accession>A0A2T3HGS3</accession>